<feature type="active site" description="Charge relay system" evidence="5">
    <location>
        <position position="152"/>
    </location>
</feature>
<evidence type="ECO:0000313" key="8">
    <source>
        <dbReference type="Proteomes" id="UP001620597"/>
    </source>
</evidence>
<organism evidence="7 8">
    <name type="scientific">Oceanobacter antarcticus</name>
    <dbReference type="NCBI Taxonomy" id="3133425"/>
    <lineage>
        <taxon>Bacteria</taxon>
        <taxon>Pseudomonadati</taxon>
        <taxon>Pseudomonadota</taxon>
        <taxon>Gammaproteobacteria</taxon>
        <taxon>Oceanospirillales</taxon>
        <taxon>Oceanospirillaceae</taxon>
        <taxon>Oceanobacter</taxon>
    </lineage>
</organism>
<feature type="domain" description="Peptidase S8/S53" evidence="6">
    <location>
        <begin position="143"/>
        <end position="374"/>
    </location>
</feature>
<dbReference type="Proteomes" id="UP001620597">
    <property type="component" value="Unassembled WGS sequence"/>
</dbReference>
<dbReference type="InterPro" id="IPR015500">
    <property type="entry name" value="Peptidase_S8_subtilisin-rel"/>
</dbReference>
<evidence type="ECO:0000256" key="3">
    <source>
        <dbReference type="ARBA" id="ARBA00022801"/>
    </source>
</evidence>
<evidence type="ECO:0000256" key="1">
    <source>
        <dbReference type="ARBA" id="ARBA00011073"/>
    </source>
</evidence>
<dbReference type="PROSITE" id="PS00136">
    <property type="entry name" value="SUBTILASE_ASP"/>
    <property type="match status" value="1"/>
</dbReference>
<dbReference type="PANTHER" id="PTHR43806">
    <property type="entry name" value="PEPTIDASE S8"/>
    <property type="match status" value="1"/>
</dbReference>
<evidence type="ECO:0000256" key="5">
    <source>
        <dbReference type="PROSITE-ProRule" id="PRU01240"/>
    </source>
</evidence>
<evidence type="ECO:0000259" key="6">
    <source>
        <dbReference type="Pfam" id="PF00082"/>
    </source>
</evidence>
<keyword evidence="3 5" id="KW-0378">Hydrolase</keyword>
<dbReference type="Pfam" id="PF00082">
    <property type="entry name" value="Peptidase_S8"/>
    <property type="match status" value="1"/>
</dbReference>
<name>A0ABW8NKV0_9GAMM</name>
<dbReference type="EMBL" id="JBBKTX010000018">
    <property type="protein sequence ID" value="MFK4753597.1"/>
    <property type="molecule type" value="Genomic_DNA"/>
</dbReference>
<comment type="similarity">
    <text evidence="1 5">Belongs to the peptidase S8 family.</text>
</comment>
<gene>
    <name evidence="7" type="ORF">WG929_14370</name>
</gene>
<dbReference type="InterPro" id="IPR023827">
    <property type="entry name" value="Peptidase_S8_Asp-AS"/>
</dbReference>
<dbReference type="SUPFAM" id="SSF52743">
    <property type="entry name" value="Subtilisin-like"/>
    <property type="match status" value="1"/>
</dbReference>
<keyword evidence="8" id="KW-1185">Reference proteome</keyword>
<dbReference type="PRINTS" id="PR00723">
    <property type="entry name" value="SUBTILISIN"/>
</dbReference>
<evidence type="ECO:0000256" key="2">
    <source>
        <dbReference type="ARBA" id="ARBA00022670"/>
    </source>
</evidence>
<evidence type="ECO:0000313" key="7">
    <source>
        <dbReference type="EMBL" id="MFK4753597.1"/>
    </source>
</evidence>
<sequence>MPVTTQSAATLQFENFATPVVLHAVGEQVYQVEASQQRVMVARRLVVRVAADFPKQRIAAVAGIDKVSALFLGHDYQYWLVALSPGVDIAEMLAAVADIPGVERVQPDLLQLRDKAGDETTDLHSSGHYQVNGLAALWQFTQGQGVKVAVIDDGFALNHPQFVQLSPTFLYDTASQQRNAAPQNSQDTHGTRVAGVLFAAHDGHGLKGLVPNAGLIGIRQPDSWTSNTLLAFQLAAMSRADVINCSWTTRLLLEPVQDVVRDLARWGRAGRGLPVVFAAGNEGRLITPHSSEAAIPEAIVVGALGLRQQRLPHSNYGPTVDFYAFGLPLDSTDIAGGYQAFGGTSLAAAIVSGLAALIIATEPDMPLSALQQRLADLLPAPMPVASSAGTPDPAVISEPAGVATAVASVSGSPEFGLSLTSLVRKYP</sequence>
<evidence type="ECO:0000256" key="4">
    <source>
        <dbReference type="ARBA" id="ARBA00022825"/>
    </source>
</evidence>
<dbReference type="InterPro" id="IPR036852">
    <property type="entry name" value="Peptidase_S8/S53_dom_sf"/>
</dbReference>
<feature type="active site" description="Charge relay system" evidence="5">
    <location>
        <position position="345"/>
    </location>
</feature>
<dbReference type="Gene3D" id="3.40.50.200">
    <property type="entry name" value="Peptidase S8/S53 domain"/>
    <property type="match status" value="1"/>
</dbReference>
<protein>
    <submittedName>
        <fullName evidence="7">S8 family serine peptidase</fullName>
    </submittedName>
</protein>
<keyword evidence="2 5" id="KW-0645">Protease</keyword>
<dbReference type="RefSeq" id="WP_416206620.1">
    <property type="nucleotide sequence ID" value="NZ_JBBKTX010000018.1"/>
</dbReference>
<comment type="caution">
    <text evidence="7">The sequence shown here is derived from an EMBL/GenBank/DDBJ whole genome shotgun (WGS) entry which is preliminary data.</text>
</comment>
<dbReference type="PROSITE" id="PS51892">
    <property type="entry name" value="SUBTILASE"/>
    <property type="match status" value="1"/>
</dbReference>
<keyword evidence="4 5" id="KW-0720">Serine protease</keyword>
<dbReference type="PANTHER" id="PTHR43806:SF11">
    <property type="entry name" value="CEREVISIN-RELATED"/>
    <property type="match status" value="1"/>
</dbReference>
<accession>A0ABW8NKV0</accession>
<dbReference type="InterPro" id="IPR000209">
    <property type="entry name" value="Peptidase_S8/S53_dom"/>
</dbReference>
<feature type="active site" description="Charge relay system" evidence="5">
    <location>
        <position position="189"/>
    </location>
</feature>
<reference evidence="7 8" key="1">
    <citation type="submission" date="2024-03" db="EMBL/GenBank/DDBJ databases">
        <title>High-quality draft genome sequence of Oceanobacter sp. wDCs-4.</title>
        <authorList>
            <person name="Dong C."/>
        </authorList>
    </citation>
    <scope>NUCLEOTIDE SEQUENCE [LARGE SCALE GENOMIC DNA]</scope>
    <source>
        <strain evidence="8">wDCs-4</strain>
    </source>
</reference>
<dbReference type="InterPro" id="IPR050131">
    <property type="entry name" value="Peptidase_S8_subtilisin-like"/>
</dbReference>
<proteinExistence type="inferred from homology"/>